<gene>
    <name evidence="1" type="ORF">IMG5_051680</name>
</gene>
<reference evidence="1 2" key="1">
    <citation type="submission" date="2011-07" db="EMBL/GenBank/DDBJ databases">
        <authorList>
            <person name="Coyne R."/>
            <person name="Brami D."/>
            <person name="Johnson J."/>
            <person name="Hostetler J."/>
            <person name="Hannick L."/>
            <person name="Clark T."/>
            <person name="Cassidy-Hanley D."/>
            <person name="Inman J."/>
        </authorList>
    </citation>
    <scope>NUCLEOTIDE SEQUENCE [LARGE SCALE GENOMIC DNA]</scope>
    <source>
        <strain evidence="1 2">G5</strain>
    </source>
</reference>
<dbReference type="InParanoid" id="G0QMT7"/>
<dbReference type="AlphaFoldDB" id="G0QMT7"/>
<name>G0QMT7_ICHMU</name>
<dbReference type="eggNOG" id="KOG1032">
    <property type="taxonomic scope" value="Eukaryota"/>
</dbReference>
<dbReference type="EMBL" id="GL983437">
    <property type="protein sequence ID" value="EGR33490.1"/>
    <property type="molecule type" value="Genomic_DNA"/>
</dbReference>
<sequence>MAQTGNQEELQKMKIEQRQQAIYQRMENLEKFKYCVIDHNFNFENQEIDCRVLFSLLWSDKRPYQGHNDFIEYIKKGLFTDFDYTATPFEPPIPEYFTDLNQTEFNILNFCETSERTLAFIHPLPKSNIPLMPKQANIKEVIKVSFISNNTIILNNEVYTSGVPKGETFLVRIRQIFQKYMGFWVNINQYN</sequence>
<dbReference type="RefSeq" id="XP_004037476.1">
    <property type="nucleotide sequence ID" value="XM_004037428.1"/>
</dbReference>
<dbReference type="GeneID" id="14909656"/>
<keyword evidence="2" id="KW-1185">Reference proteome</keyword>
<organism evidence="1 2">
    <name type="scientific">Ichthyophthirius multifiliis</name>
    <name type="common">White spot disease agent</name>
    <name type="synonym">Ich</name>
    <dbReference type="NCBI Taxonomy" id="5932"/>
    <lineage>
        <taxon>Eukaryota</taxon>
        <taxon>Sar</taxon>
        <taxon>Alveolata</taxon>
        <taxon>Ciliophora</taxon>
        <taxon>Intramacronucleata</taxon>
        <taxon>Oligohymenophorea</taxon>
        <taxon>Hymenostomatida</taxon>
        <taxon>Ophryoglenina</taxon>
        <taxon>Ichthyophthirius</taxon>
    </lineage>
</organism>
<proteinExistence type="predicted"/>
<dbReference type="STRING" id="857967.G0QMT7"/>
<dbReference type="Proteomes" id="UP000008983">
    <property type="component" value="Unassembled WGS sequence"/>
</dbReference>
<evidence type="ECO:0000313" key="2">
    <source>
        <dbReference type="Proteomes" id="UP000008983"/>
    </source>
</evidence>
<protein>
    <submittedName>
        <fullName evidence="1">Uncharacterized protein</fullName>
    </submittedName>
</protein>
<evidence type="ECO:0000313" key="1">
    <source>
        <dbReference type="EMBL" id="EGR33490.1"/>
    </source>
</evidence>
<accession>G0QMT7</accession>